<dbReference type="InterPro" id="IPR050855">
    <property type="entry name" value="NDM-1-like"/>
</dbReference>
<evidence type="ECO:0000256" key="1">
    <source>
        <dbReference type="SAM" id="MobiDB-lite"/>
    </source>
</evidence>
<evidence type="ECO:0000313" key="4">
    <source>
        <dbReference type="Proteomes" id="UP001172673"/>
    </source>
</evidence>
<dbReference type="InterPro" id="IPR001279">
    <property type="entry name" value="Metallo-B-lactamas"/>
</dbReference>
<dbReference type="Proteomes" id="UP001172673">
    <property type="component" value="Unassembled WGS sequence"/>
</dbReference>
<evidence type="ECO:0000313" key="3">
    <source>
        <dbReference type="EMBL" id="KAJ9611378.1"/>
    </source>
</evidence>
<dbReference type="Pfam" id="PF00753">
    <property type="entry name" value="Lactamase_B"/>
    <property type="match status" value="1"/>
</dbReference>
<gene>
    <name evidence="3" type="ORF">H2200_004562</name>
</gene>
<evidence type="ECO:0000259" key="2">
    <source>
        <dbReference type="Pfam" id="PF00753"/>
    </source>
</evidence>
<feature type="domain" description="Metallo-beta-lactamase" evidence="2">
    <location>
        <begin position="155"/>
        <end position="297"/>
    </location>
</feature>
<dbReference type="PANTHER" id="PTHR42951">
    <property type="entry name" value="METALLO-BETA-LACTAMASE DOMAIN-CONTAINING"/>
    <property type="match status" value="1"/>
</dbReference>
<dbReference type="InterPro" id="IPR036866">
    <property type="entry name" value="RibonucZ/Hydroxyglut_hydro"/>
</dbReference>
<dbReference type="PANTHER" id="PTHR42951:SF4">
    <property type="entry name" value="ACYL-COENZYME A THIOESTERASE MBLAC2"/>
    <property type="match status" value="1"/>
</dbReference>
<accession>A0AA38XDC1</accession>
<name>A0AA38XDC1_9EURO</name>
<dbReference type="EMBL" id="JAPDRK010000006">
    <property type="protein sequence ID" value="KAJ9611378.1"/>
    <property type="molecule type" value="Genomic_DNA"/>
</dbReference>
<proteinExistence type="predicted"/>
<comment type="caution">
    <text evidence="3">The sequence shown here is derived from an EMBL/GenBank/DDBJ whole genome shotgun (WGS) entry which is preliminary data.</text>
</comment>
<dbReference type="AlphaFoldDB" id="A0AA38XDC1"/>
<dbReference type="SUPFAM" id="SSF56281">
    <property type="entry name" value="Metallo-hydrolase/oxidoreductase"/>
    <property type="match status" value="1"/>
</dbReference>
<organism evidence="3 4">
    <name type="scientific">Cladophialophora chaetospira</name>
    <dbReference type="NCBI Taxonomy" id="386627"/>
    <lineage>
        <taxon>Eukaryota</taxon>
        <taxon>Fungi</taxon>
        <taxon>Dikarya</taxon>
        <taxon>Ascomycota</taxon>
        <taxon>Pezizomycotina</taxon>
        <taxon>Eurotiomycetes</taxon>
        <taxon>Chaetothyriomycetidae</taxon>
        <taxon>Chaetothyriales</taxon>
        <taxon>Herpotrichiellaceae</taxon>
        <taxon>Cladophialophora</taxon>
    </lineage>
</organism>
<keyword evidence="4" id="KW-1185">Reference proteome</keyword>
<protein>
    <recommendedName>
        <fullName evidence="2">Metallo-beta-lactamase domain-containing protein</fullName>
    </recommendedName>
</protein>
<reference evidence="3" key="1">
    <citation type="submission" date="2022-10" db="EMBL/GenBank/DDBJ databases">
        <title>Culturing micro-colonial fungi from biological soil crusts in the Mojave desert and describing Neophaeococcomyces mojavensis, and introducing the new genera and species Taxawa tesnikishii.</title>
        <authorList>
            <person name="Kurbessoian T."/>
            <person name="Stajich J.E."/>
        </authorList>
    </citation>
    <scope>NUCLEOTIDE SEQUENCE</scope>
    <source>
        <strain evidence="3">TK_41</strain>
    </source>
</reference>
<feature type="region of interest" description="Disordered" evidence="1">
    <location>
        <begin position="1"/>
        <end position="25"/>
    </location>
</feature>
<dbReference type="Gene3D" id="3.60.15.10">
    <property type="entry name" value="Ribonuclease Z/Hydroxyacylglutathione hydrolase-like"/>
    <property type="match status" value="1"/>
</dbReference>
<sequence>MDNSVLGCSRGTPSRGKLPGDSTDISTLGRREKAFDIPDSCPFTIQEIPSNDNTSSNAWLIREHDQYGEFPHIYAKICSSKTREPGTQELRVILLSDTGCGTEVSNTKFSSDTAASCGVEIEDGFIIVRREHEVWNIRTFLEYTINPGGKIPYLVIATHCHYDHILGIRKLLPTAGDAPSPQEAKKTAPTTILASAKGQQFVTPYETLQRHSLCSEIGIQAPRYEVTQWAHDFYPVVYKYPKSSDLGPPYDHILTTPYAIIHTLGHTPDSLSWYDADLRLLCVGDLFYLKQSEHTESAPWGPEAPKPTMFNLDSDFAQWWGALGKVLGFVREKNKDKEFGDEIPKKAGIEGMGNEEFNAPASVKSRVKLTASHTTLGIDAETAVLEMQEFAAAVLRDDVPNVQVADGPRGEQRCLWDFSLGTDDASEEEIVSRLANAEWRFSILAPIKIVEDGRRRINKAEWGAARRQ</sequence>